<dbReference type="PANTHER" id="PTHR46601:SF1">
    <property type="entry name" value="ADF-H DOMAIN-CONTAINING PROTEIN"/>
    <property type="match status" value="1"/>
</dbReference>
<dbReference type="Proteomes" id="UP001219518">
    <property type="component" value="Unassembled WGS sequence"/>
</dbReference>
<accession>A0AAE1GW16</accession>
<feature type="compositionally biased region" description="Low complexity" evidence="1">
    <location>
        <begin position="135"/>
        <end position="145"/>
    </location>
</feature>
<name>A0AAE1GW16_9NEOP</name>
<sequence length="474" mass="54085">MSKCFLTGCSQQCTLDLIARNQFSEQELKLLHWRSSCKKSIKFVCTFHNKKFLLSYESHQNTCCDPFNRHSELPARKKKKTSVRGLCTIESDHRQKGKAIGLLLIPGKKLCVACKISFSEKLKLPSDVVFPESSPSIQSSVPSAPNQENITKPDGSESSFHVLDFNGLNSWLQSVGLSPIDEKKLKRNKTYCEESVKKLRDALKLFSDKVPEESDEALYFKEMIQQLQDYMNGNPERSKKVLALTVLPKSWSHSQIETTFGVTNHMARTSQSVVQSKGILSIPNPPKVGHPLSEETKQLVSSFYLRDDISRPLPGQRDYVSVRENGKRVHKRKRLVLSTLLHLHLKYVEEHPQNYLSSGLFCEMRPKECVLAGSSGTHVVCVCVYHENPRLMFEGAHLKESGLRGVSECKSLLLCQEPTVSCYLLKCDKCPDELALREKLELYFDEEMIDTVSYNQWINYNRPWHLGNNNKDIR</sequence>
<evidence type="ECO:0000256" key="1">
    <source>
        <dbReference type="SAM" id="MobiDB-lite"/>
    </source>
</evidence>
<proteinExistence type="predicted"/>
<dbReference type="EMBL" id="JAHWGI010000152">
    <property type="protein sequence ID" value="KAK3910376.1"/>
    <property type="molecule type" value="Genomic_DNA"/>
</dbReference>
<dbReference type="AlphaFoldDB" id="A0AAE1GW16"/>
<gene>
    <name evidence="2" type="ORF">KUF71_020145</name>
</gene>
<comment type="caution">
    <text evidence="2">The sequence shown here is derived from an EMBL/GenBank/DDBJ whole genome shotgun (WGS) entry which is preliminary data.</text>
</comment>
<evidence type="ECO:0000313" key="2">
    <source>
        <dbReference type="EMBL" id="KAK3910376.1"/>
    </source>
</evidence>
<evidence type="ECO:0000313" key="3">
    <source>
        <dbReference type="Proteomes" id="UP001219518"/>
    </source>
</evidence>
<keyword evidence="3" id="KW-1185">Reference proteome</keyword>
<dbReference type="PANTHER" id="PTHR46601">
    <property type="entry name" value="ULP_PROTEASE DOMAIN-CONTAINING PROTEIN"/>
    <property type="match status" value="1"/>
</dbReference>
<reference evidence="2" key="2">
    <citation type="journal article" date="2023" name="BMC Genomics">
        <title>Pest status, molecular evolution, and epigenetic factors derived from the genome assembly of Frankliniella fusca, a thysanopteran phytovirus vector.</title>
        <authorList>
            <person name="Catto M.A."/>
            <person name="Labadie P.E."/>
            <person name="Jacobson A.L."/>
            <person name="Kennedy G.G."/>
            <person name="Srinivasan R."/>
            <person name="Hunt B.G."/>
        </authorList>
    </citation>
    <scope>NUCLEOTIDE SEQUENCE</scope>
    <source>
        <strain evidence="2">PL_HMW_Pooled</strain>
    </source>
</reference>
<reference evidence="2" key="1">
    <citation type="submission" date="2021-07" db="EMBL/GenBank/DDBJ databases">
        <authorList>
            <person name="Catto M.A."/>
            <person name="Jacobson A."/>
            <person name="Kennedy G."/>
            <person name="Labadie P."/>
            <person name="Hunt B.G."/>
            <person name="Srinivasan R."/>
        </authorList>
    </citation>
    <scope>NUCLEOTIDE SEQUENCE</scope>
    <source>
        <strain evidence="2">PL_HMW_Pooled</strain>
        <tissue evidence="2">Head</tissue>
    </source>
</reference>
<protein>
    <submittedName>
        <fullName evidence="2">ARL14 effector protein</fullName>
    </submittedName>
</protein>
<organism evidence="2 3">
    <name type="scientific">Frankliniella fusca</name>
    <dbReference type="NCBI Taxonomy" id="407009"/>
    <lineage>
        <taxon>Eukaryota</taxon>
        <taxon>Metazoa</taxon>
        <taxon>Ecdysozoa</taxon>
        <taxon>Arthropoda</taxon>
        <taxon>Hexapoda</taxon>
        <taxon>Insecta</taxon>
        <taxon>Pterygota</taxon>
        <taxon>Neoptera</taxon>
        <taxon>Paraneoptera</taxon>
        <taxon>Thysanoptera</taxon>
        <taxon>Terebrantia</taxon>
        <taxon>Thripoidea</taxon>
        <taxon>Thripidae</taxon>
        <taxon>Frankliniella</taxon>
    </lineage>
</organism>
<feature type="region of interest" description="Disordered" evidence="1">
    <location>
        <begin position="135"/>
        <end position="155"/>
    </location>
</feature>